<dbReference type="PANTHER" id="PTHR11941">
    <property type="entry name" value="ENOYL-COA HYDRATASE-RELATED"/>
    <property type="match status" value="1"/>
</dbReference>
<reference evidence="5 6" key="1">
    <citation type="submission" date="2017-07" db="EMBL/GenBank/DDBJ databases">
        <title>Leptospira spp. isolated from tropical soils.</title>
        <authorList>
            <person name="Thibeaux R."/>
            <person name="Iraola G."/>
            <person name="Ferres I."/>
            <person name="Bierque E."/>
            <person name="Girault D."/>
            <person name="Soupe-Gilbert M.-E."/>
            <person name="Picardeau M."/>
            <person name="Goarant C."/>
        </authorList>
    </citation>
    <scope>NUCLEOTIDE SEQUENCE [LARGE SCALE GENOMIC DNA]</scope>
    <source>
        <strain evidence="4 6">FH1-B-B1</strain>
        <strain evidence="3 5">FH1-B-C1</strain>
    </source>
</reference>
<dbReference type="InterPro" id="IPR018376">
    <property type="entry name" value="Enoyl-CoA_hyd/isom_CS"/>
</dbReference>
<dbReference type="EMBL" id="NPDZ01000001">
    <property type="protein sequence ID" value="PJZ74915.1"/>
    <property type="molecule type" value="Genomic_DNA"/>
</dbReference>
<dbReference type="SUPFAM" id="SSF52096">
    <property type="entry name" value="ClpP/crotonase"/>
    <property type="match status" value="1"/>
</dbReference>
<evidence type="ECO:0000313" key="4">
    <source>
        <dbReference type="EMBL" id="PJZ74915.1"/>
    </source>
</evidence>
<organism evidence="4 6">
    <name type="scientific">Leptospira perolatii</name>
    <dbReference type="NCBI Taxonomy" id="2023191"/>
    <lineage>
        <taxon>Bacteria</taxon>
        <taxon>Pseudomonadati</taxon>
        <taxon>Spirochaetota</taxon>
        <taxon>Spirochaetia</taxon>
        <taxon>Leptospirales</taxon>
        <taxon>Leptospiraceae</taxon>
        <taxon>Leptospira</taxon>
    </lineage>
</organism>
<evidence type="ECO:0000313" key="5">
    <source>
        <dbReference type="Proteomes" id="UP000231962"/>
    </source>
</evidence>
<accession>A0A2M9ZSB1</accession>
<proteinExistence type="inferred from homology"/>
<evidence type="ECO:0000256" key="1">
    <source>
        <dbReference type="ARBA" id="ARBA00005254"/>
    </source>
</evidence>
<name>A0A2M9ZSB1_9LEPT</name>
<sequence length="260" mass="29334">MPTFKNIKIEEKGPLAWIWLNHAPSNEMTEEILEELIQAHLHLAEIKTIRAVMIGSKQEKFFSNGLGASYMLDRSIDERVKVFSKLFDLIRVMYSFQKIEVSVINGHAMAGGAVLGILTDFRFMGDGKFRYCFSEVLVGLTIPRTLLNIIETVVGKSKLRDVAMLAKAYKPEEAKAIGLVDQIFPTADMNKKSEEAILSMLELPQASMESIKKSIRADLVRELSNPSEKLIQEFVPFVSGNFDEGLHAVLERRRPKFVNS</sequence>
<dbReference type="OrthoDB" id="9807606at2"/>
<evidence type="ECO:0000313" key="6">
    <source>
        <dbReference type="Proteomes" id="UP000231990"/>
    </source>
</evidence>
<dbReference type="AlphaFoldDB" id="A0A2M9ZSB1"/>
<dbReference type="GO" id="GO:0006635">
    <property type="term" value="P:fatty acid beta-oxidation"/>
    <property type="evidence" value="ECO:0007669"/>
    <property type="project" value="TreeGrafter"/>
</dbReference>
<evidence type="ECO:0000313" key="3">
    <source>
        <dbReference type="EMBL" id="PJZ71381.1"/>
    </source>
</evidence>
<dbReference type="Proteomes" id="UP000231962">
    <property type="component" value="Unassembled WGS sequence"/>
</dbReference>
<dbReference type="InterPro" id="IPR029045">
    <property type="entry name" value="ClpP/crotonase-like_dom_sf"/>
</dbReference>
<keyword evidence="5" id="KW-1185">Reference proteome</keyword>
<dbReference type="PANTHER" id="PTHR11941:SF54">
    <property type="entry name" value="ENOYL-COA HYDRATASE, MITOCHONDRIAL"/>
    <property type="match status" value="1"/>
</dbReference>
<dbReference type="Pfam" id="PF00378">
    <property type="entry name" value="ECH_1"/>
    <property type="match status" value="1"/>
</dbReference>
<protein>
    <submittedName>
        <fullName evidence="4">Enoyl-CoA hydratase</fullName>
    </submittedName>
</protein>
<dbReference type="EMBL" id="NPDY01000001">
    <property type="protein sequence ID" value="PJZ71381.1"/>
    <property type="molecule type" value="Genomic_DNA"/>
</dbReference>
<dbReference type="CDD" id="cd06558">
    <property type="entry name" value="crotonase-like"/>
    <property type="match status" value="1"/>
</dbReference>
<dbReference type="RefSeq" id="WP_100712346.1">
    <property type="nucleotide sequence ID" value="NZ_NPDY01000001.1"/>
</dbReference>
<gene>
    <name evidence="3" type="ORF">CH360_02460</name>
    <name evidence="4" type="ORF">CH373_02460</name>
</gene>
<dbReference type="InterPro" id="IPR001753">
    <property type="entry name" value="Enoyl-CoA_hydra/iso"/>
</dbReference>
<dbReference type="Proteomes" id="UP000231990">
    <property type="component" value="Unassembled WGS sequence"/>
</dbReference>
<dbReference type="Gene3D" id="3.90.226.10">
    <property type="entry name" value="2-enoyl-CoA Hydratase, Chain A, domain 1"/>
    <property type="match status" value="1"/>
</dbReference>
<comment type="similarity">
    <text evidence="1 2">Belongs to the enoyl-CoA hydratase/isomerase family.</text>
</comment>
<comment type="caution">
    <text evidence="4">The sequence shown here is derived from an EMBL/GenBank/DDBJ whole genome shotgun (WGS) entry which is preliminary data.</text>
</comment>
<evidence type="ECO:0000256" key="2">
    <source>
        <dbReference type="RuleBase" id="RU003707"/>
    </source>
</evidence>
<dbReference type="PROSITE" id="PS00166">
    <property type="entry name" value="ENOYL_COA_HYDRATASE"/>
    <property type="match status" value="1"/>
</dbReference>
<dbReference type="GO" id="GO:0003824">
    <property type="term" value="F:catalytic activity"/>
    <property type="evidence" value="ECO:0007669"/>
    <property type="project" value="InterPro"/>
</dbReference>